<evidence type="ECO:0000259" key="6">
    <source>
        <dbReference type="PROSITE" id="PS50931"/>
    </source>
</evidence>
<organism evidence="7 8">
    <name type="scientific">Bartonella apihabitans</name>
    <dbReference type="NCBI Taxonomy" id="2750929"/>
    <lineage>
        <taxon>Bacteria</taxon>
        <taxon>Pseudomonadati</taxon>
        <taxon>Pseudomonadota</taxon>
        <taxon>Alphaproteobacteria</taxon>
        <taxon>Hyphomicrobiales</taxon>
        <taxon>Bartonellaceae</taxon>
        <taxon>Bartonella</taxon>
    </lineage>
</organism>
<keyword evidence="2" id="KW-0805">Transcription regulation</keyword>
<dbReference type="FunFam" id="1.10.10.10:FF:000001">
    <property type="entry name" value="LysR family transcriptional regulator"/>
    <property type="match status" value="1"/>
</dbReference>
<feature type="domain" description="HTH lysR-type" evidence="6">
    <location>
        <begin position="1"/>
        <end position="58"/>
    </location>
</feature>
<dbReference type="PANTHER" id="PTHR30419">
    <property type="entry name" value="HTH-TYPE TRANSCRIPTIONAL REGULATOR YBHD"/>
    <property type="match status" value="1"/>
</dbReference>
<keyword evidence="8" id="KW-1185">Reference proteome</keyword>
<keyword evidence="4" id="KW-0804">Transcription</keyword>
<dbReference type="EMBL" id="CP015820">
    <property type="protein sequence ID" value="AQT43413.1"/>
    <property type="molecule type" value="Genomic_DNA"/>
</dbReference>
<dbReference type="RefSeq" id="WP_078040059.1">
    <property type="nucleotide sequence ID" value="NZ_CP015820.1"/>
</dbReference>
<sequence>MQIRTLEAFVEIIRQNGFSSAAKVLNSTQSTISKSLAQLESQYGTKLINRNKGKMQLTAAGEYVFRHAQRILAEESAMEREIAELKGLKRGILKIGLPPIGSSELFAPVLARYTSSHPQIDINIVEHGSKKLEELVRQGEIELAGSLVPIASGFDYQDVRNDPVVALMPASLAGERTTITAKELAEYPFVLFASQFALTPLVIETFHKKGLSPVVSARSSQIDFLFGLVAAGMGVGFLPRMIAEKRNVKNVKMVEITDTIIEWHMALIWRSNSHLSYAAREWLRLSGEYHDETLKVNNSVKS</sequence>
<dbReference type="Proteomes" id="UP000189660">
    <property type="component" value="Chromosome"/>
</dbReference>
<dbReference type="OrthoDB" id="9803735at2"/>
<evidence type="ECO:0000256" key="5">
    <source>
        <dbReference type="SAM" id="Phobius"/>
    </source>
</evidence>
<reference evidence="7 8" key="1">
    <citation type="submission" date="2016-11" db="EMBL/GenBank/DDBJ databases">
        <title>Comparative genomics of Bartonella apis.</title>
        <authorList>
            <person name="Engel P."/>
        </authorList>
    </citation>
    <scope>NUCLEOTIDE SEQUENCE [LARGE SCALE GENOMIC DNA]</scope>
    <source>
        <strain evidence="7 8">BBC0178</strain>
    </source>
</reference>
<dbReference type="PROSITE" id="PS50931">
    <property type="entry name" value="HTH_LYSR"/>
    <property type="match status" value="1"/>
</dbReference>
<dbReference type="GO" id="GO:0003677">
    <property type="term" value="F:DNA binding"/>
    <property type="evidence" value="ECO:0007669"/>
    <property type="project" value="UniProtKB-KW"/>
</dbReference>
<keyword evidence="3 7" id="KW-0238">DNA-binding</keyword>
<keyword evidence="5" id="KW-0472">Membrane</keyword>
<dbReference type="InterPro" id="IPR050950">
    <property type="entry name" value="HTH-type_LysR_regulators"/>
</dbReference>
<dbReference type="InterPro" id="IPR036388">
    <property type="entry name" value="WH-like_DNA-bd_sf"/>
</dbReference>
<evidence type="ECO:0000256" key="4">
    <source>
        <dbReference type="ARBA" id="ARBA00023163"/>
    </source>
</evidence>
<evidence type="ECO:0000313" key="7">
    <source>
        <dbReference type="EMBL" id="AQT43413.1"/>
    </source>
</evidence>
<proteinExistence type="inferred from homology"/>
<keyword evidence="5" id="KW-0812">Transmembrane</keyword>
<dbReference type="CDD" id="cd08438">
    <property type="entry name" value="PBP2_CidR"/>
    <property type="match status" value="1"/>
</dbReference>
<evidence type="ECO:0000313" key="8">
    <source>
        <dbReference type="Proteomes" id="UP000189660"/>
    </source>
</evidence>
<dbReference type="InterPro" id="IPR005119">
    <property type="entry name" value="LysR_subst-bd"/>
</dbReference>
<evidence type="ECO:0000256" key="3">
    <source>
        <dbReference type="ARBA" id="ARBA00023125"/>
    </source>
</evidence>
<dbReference type="Gene3D" id="3.40.190.290">
    <property type="match status" value="1"/>
</dbReference>
<dbReference type="InterPro" id="IPR036390">
    <property type="entry name" value="WH_DNA-bd_sf"/>
</dbReference>
<accession>A0A1U9MDK8</accession>
<dbReference type="SUPFAM" id="SSF53850">
    <property type="entry name" value="Periplasmic binding protein-like II"/>
    <property type="match status" value="1"/>
</dbReference>
<dbReference type="GO" id="GO:0005829">
    <property type="term" value="C:cytosol"/>
    <property type="evidence" value="ECO:0007669"/>
    <property type="project" value="TreeGrafter"/>
</dbReference>
<evidence type="ECO:0000256" key="2">
    <source>
        <dbReference type="ARBA" id="ARBA00023015"/>
    </source>
</evidence>
<dbReference type="SUPFAM" id="SSF46785">
    <property type="entry name" value="Winged helix' DNA-binding domain"/>
    <property type="match status" value="1"/>
</dbReference>
<protein>
    <submittedName>
        <fullName evidence="7">DNA-binding transcriptional regulator, LysR family</fullName>
    </submittedName>
</protein>
<dbReference type="InterPro" id="IPR000847">
    <property type="entry name" value="LysR_HTH_N"/>
</dbReference>
<comment type="similarity">
    <text evidence="1">Belongs to the LysR transcriptional regulatory family.</text>
</comment>
<dbReference type="Gene3D" id="1.10.10.10">
    <property type="entry name" value="Winged helix-like DNA-binding domain superfamily/Winged helix DNA-binding domain"/>
    <property type="match status" value="1"/>
</dbReference>
<dbReference type="Pfam" id="PF03466">
    <property type="entry name" value="LysR_substrate"/>
    <property type="match status" value="1"/>
</dbReference>
<dbReference type="PANTHER" id="PTHR30419:SF8">
    <property type="entry name" value="NITROGEN ASSIMILATION TRANSCRIPTIONAL ACTIVATOR-RELATED"/>
    <property type="match status" value="1"/>
</dbReference>
<dbReference type="AlphaFoldDB" id="A0A1U9MDK8"/>
<dbReference type="PRINTS" id="PR00039">
    <property type="entry name" value="HTHLYSR"/>
</dbReference>
<evidence type="ECO:0000256" key="1">
    <source>
        <dbReference type="ARBA" id="ARBA00009437"/>
    </source>
</evidence>
<gene>
    <name evidence="7" type="ORF">BBC0178_019710</name>
</gene>
<feature type="transmembrane region" description="Helical" evidence="5">
    <location>
        <begin position="224"/>
        <end position="243"/>
    </location>
</feature>
<name>A0A1U9MDK8_9HYPH</name>
<dbReference type="KEGG" id="bapa:BBC0178_019710"/>
<dbReference type="GO" id="GO:0003700">
    <property type="term" value="F:DNA-binding transcription factor activity"/>
    <property type="evidence" value="ECO:0007669"/>
    <property type="project" value="InterPro"/>
</dbReference>
<keyword evidence="5" id="KW-1133">Transmembrane helix</keyword>
<dbReference type="Pfam" id="PF00126">
    <property type="entry name" value="HTH_1"/>
    <property type="match status" value="1"/>
</dbReference>